<dbReference type="PANTHER" id="PTHR11292:SF7">
    <property type="entry name" value="T-CELL SURFACE GLYCOPROTEIN CD8 BETA CHAIN-RELATED"/>
    <property type="match status" value="1"/>
</dbReference>
<evidence type="ECO:0000256" key="7">
    <source>
        <dbReference type="ARBA" id="ARBA00023136"/>
    </source>
</evidence>
<dbReference type="GO" id="GO:0016020">
    <property type="term" value="C:membrane"/>
    <property type="evidence" value="ECO:0007669"/>
    <property type="project" value="UniProtKB-SubCell"/>
</dbReference>
<dbReference type="EMBL" id="JBHFQA010000004">
    <property type="protein sequence ID" value="KAL2099597.1"/>
    <property type="molecule type" value="Genomic_DNA"/>
</dbReference>
<dbReference type="InterPro" id="IPR007110">
    <property type="entry name" value="Ig-like_dom"/>
</dbReference>
<evidence type="ECO:0000256" key="4">
    <source>
        <dbReference type="ARBA" id="ARBA00022859"/>
    </source>
</evidence>
<evidence type="ECO:0000256" key="3">
    <source>
        <dbReference type="ARBA" id="ARBA00022729"/>
    </source>
</evidence>
<keyword evidence="10" id="KW-0393">Immunoglobulin domain</keyword>
<keyword evidence="7 11" id="KW-0472">Membrane</keyword>
<evidence type="ECO:0000256" key="8">
    <source>
        <dbReference type="ARBA" id="ARBA00023157"/>
    </source>
</evidence>
<comment type="subcellular location">
    <subcellularLocation>
        <location evidence="1">Membrane</location>
        <topology evidence="1">Single-pass type I membrane protein</topology>
    </subcellularLocation>
</comment>
<evidence type="ECO:0000259" key="13">
    <source>
        <dbReference type="PROSITE" id="PS50835"/>
    </source>
</evidence>
<dbReference type="InterPro" id="IPR013783">
    <property type="entry name" value="Ig-like_fold"/>
</dbReference>
<keyword evidence="2 11" id="KW-0812">Transmembrane</keyword>
<reference evidence="14 15" key="1">
    <citation type="submission" date="2024-09" db="EMBL/GenBank/DDBJ databases">
        <title>A chromosome-level genome assembly of Gray's grenadier anchovy, Coilia grayii.</title>
        <authorList>
            <person name="Fu Z."/>
        </authorList>
    </citation>
    <scope>NUCLEOTIDE SEQUENCE [LARGE SCALE GENOMIC DNA]</scope>
    <source>
        <strain evidence="14">G4</strain>
        <tissue evidence="14">Muscle</tissue>
    </source>
</reference>
<keyword evidence="4" id="KW-0391">Immunity</keyword>
<sequence length="200" mass="22700">MGLTSIWVILGLWSVALAAVNEMRYLAINSSATLTCECEDTSCQKIYWYRIRQSDGVYESLMCYTSAEVPHLSDTAMKGRLQGRKGSSKTQYTLTVSNLQREDAGWYSCAIPKHTHFPTYWLRVGEVPPTTLPPPKKTTTRRPKPGRIPSCCSSYRPPEGCGKWVLWPLCGGLMFLTVLLCAVLFYFSRLPKKCRHQFMK</sequence>
<gene>
    <name evidence="14" type="ORF">ACEWY4_003991</name>
</gene>
<accession>A0ABD1KKG2</accession>
<evidence type="ECO:0000256" key="2">
    <source>
        <dbReference type="ARBA" id="ARBA00022692"/>
    </source>
</evidence>
<dbReference type="PROSITE" id="PS50835">
    <property type="entry name" value="IG_LIKE"/>
    <property type="match status" value="1"/>
</dbReference>
<feature type="signal peptide" evidence="12">
    <location>
        <begin position="1"/>
        <end position="18"/>
    </location>
</feature>
<keyword evidence="3 12" id="KW-0732">Signal</keyword>
<evidence type="ECO:0000256" key="9">
    <source>
        <dbReference type="ARBA" id="ARBA00023180"/>
    </source>
</evidence>
<dbReference type="GO" id="GO:0002250">
    <property type="term" value="P:adaptive immune response"/>
    <property type="evidence" value="ECO:0007669"/>
    <property type="project" value="UniProtKB-KW"/>
</dbReference>
<name>A0ABD1KKG2_9TELE</name>
<evidence type="ECO:0000256" key="10">
    <source>
        <dbReference type="ARBA" id="ARBA00023319"/>
    </source>
</evidence>
<dbReference type="SUPFAM" id="SSF48726">
    <property type="entry name" value="Immunoglobulin"/>
    <property type="match status" value="1"/>
</dbReference>
<dbReference type="InterPro" id="IPR003599">
    <property type="entry name" value="Ig_sub"/>
</dbReference>
<evidence type="ECO:0000256" key="12">
    <source>
        <dbReference type="SAM" id="SignalP"/>
    </source>
</evidence>
<proteinExistence type="predicted"/>
<evidence type="ECO:0000256" key="11">
    <source>
        <dbReference type="SAM" id="Phobius"/>
    </source>
</evidence>
<feature type="transmembrane region" description="Helical" evidence="11">
    <location>
        <begin position="164"/>
        <end position="187"/>
    </location>
</feature>
<feature type="domain" description="Ig-like" evidence="13">
    <location>
        <begin position="29"/>
        <end position="111"/>
    </location>
</feature>
<evidence type="ECO:0000256" key="1">
    <source>
        <dbReference type="ARBA" id="ARBA00004479"/>
    </source>
</evidence>
<dbReference type="SMART" id="SM00406">
    <property type="entry name" value="IGv"/>
    <property type="match status" value="1"/>
</dbReference>
<dbReference type="Gene3D" id="2.60.40.10">
    <property type="entry name" value="Immunoglobulins"/>
    <property type="match status" value="1"/>
</dbReference>
<evidence type="ECO:0000313" key="15">
    <source>
        <dbReference type="Proteomes" id="UP001591681"/>
    </source>
</evidence>
<evidence type="ECO:0000313" key="14">
    <source>
        <dbReference type="EMBL" id="KAL2099597.1"/>
    </source>
</evidence>
<evidence type="ECO:0000256" key="5">
    <source>
        <dbReference type="ARBA" id="ARBA00022989"/>
    </source>
</evidence>
<keyword evidence="8" id="KW-1015">Disulfide bond</keyword>
<dbReference type="Pfam" id="PF07686">
    <property type="entry name" value="V-set"/>
    <property type="match status" value="1"/>
</dbReference>
<dbReference type="InterPro" id="IPR042414">
    <property type="entry name" value="CD8B"/>
</dbReference>
<dbReference type="Proteomes" id="UP001591681">
    <property type="component" value="Unassembled WGS sequence"/>
</dbReference>
<dbReference type="SMART" id="SM00409">
    <property type="entry name" value="IG"/>
    <property type="match status" value="1"/>
</dbReference>
<feature type="chain" id="PRO_5044748855" description="Ig-like domain-containing protein" evidence="12">
    <location>
        <begin position="19"/>
        <end position="200"/>
    </location>
</feature>
<keyword evidence="9" id="KW-0325">Glycoprotein</keyword>
<keyword evidence="15" id="KW-1185">Reference proteome</keyword>
<organism evidence="14 15">
    <name type="scientific">Coilia grayii</name>
    <name type="common">Gray's grenadier anchovy</name>
    <dbReference type="NCBI Taxonomy" id="363190"/>
    <lineage>
        <taxon>Eukaryota</taxon>
        <taxon>Metazoa</taxon>
        <taxon>Chordata</taxon>
        <taxon>Craniata</taxon>
        <taxon>Vertebrata</taxon>
        <taxon>Euteleostomi</taxon>
        <taxon>Actinopterygii</taxon>
        <taxon>Neopterygii</taxon>
        <taxon>Teleostei</taxon>
        <taxon>Clupei</taxon>
        <taxon>Clupeiformes</taxon>
        <taxon>Clupeoidei</taxon>
        <taxon>Engraulidae</taxon>
        <taxon>Coilinae</taxon>
        <taxon>Coilia</taxon>
    </lineage>
</organism>
<dbReference type="AlphaFoldDB" id="A0ABD1KKG2"/>
<protein>
    <recommendedName>
        <fullName evidence="13">Ig-like domain-containing protein</fullName>
    </recommendedName>
</protein>
<dbReference type="InterPro" id="IPR036179">
    <property type="entry name" value="Ig-like_dom_sf"/>
</dbReference>
<keyword evidence="6" id="KW-1064">Adaptive immunity</keyword>
<dbReference type="PANTHER" id="PTHR11292">
    <property type="entry name" value="T-CELL SURFACE GLYCOPROTEIN CD8 BETA CHAIN"/>
    <property type="match status" value="1"/>
</dbReference>
<evidence type="ECO:0000256" key="6">
    <source>
        <dbReference type="ARBA" id="ARBA00023130"/>
    </source>
</evidence>
<dbReference type="InterPro" id="IPR013106">
    <property type="entry name" value="Ig_V-set"/>
</dbReference>
<comment type="caution">
    <text evidence="14">The sequence shown here is derived from an EMBL/GenBank/DDBJ whole genome shotgun (WGS) entry which is preliminary data.</text>
</comment>
<keyword evidence="5 11" id="KW-1133">Transmembrane helix</keyword>